<feature type="transmembrane region" description="Helical" evidence="1">
    <location>
        <begin position="126"/>
        <end position="147"/>
    </location>
</feature>
<gene>
    <name evidence="2" type="ORF">A3C24_01865</name>
</gene>
<name>A0A1F7GX70_9BACT</name>
<keyword evidence="1" id="KW-1133">Transmembrane helix</keyword>
<proteinExistence type="predicted"/>
<feature type="transmembrane region" description="Helical" evidence="1">
    <location>
        <begin position="269"/>
        <end position="289"/>
    </location>
</feature>
<dbReference type="Proteomes" id="UP000177159">
    <property type="component" value="Unassembled WGS sequence"/>
</dbReference>
<feature type="transmembrane region" description="Helical" evidence="1">
    <location>
        <begin position="73"/>
        <end position="106"/>
    </location>
</feature>
<organism evidence="2 3">
    <name type="scientific">Candidatus Roizmanbacteria bacterium RIFCSPHIGHO2_02_FULL_37_24</name>
    <dbReference type="NCBI Taxonomy" id="1802037"/>
    <lineage>
        <taxon>Bacteria</taxon>
        <taxon>Candidatus Roizmaniibacteriota</taxon>
    </lineage>
</organism>
<dbReference type="EMBL" id="MFZM01000020">
    <property type="protein sequence ID" value="OGK23521.1"/>
    <property type="molecule type" value="Genomic_DNA"/>
</dbReference>
<comment type="caution">
    <text evidence="2">The sequence shown here is derived from an EMBL/GenBank/DDBJ whole genome shotgun (WGS) entry which is preliminary data.</text>
</comment>
<reference evidence="2 3" key="1">
    <citation type="journal article" date="2016" name="Nat. Commun.">
        <title>Thousands of microbial genomes shed light on interconnected biogeochemical processes in an aquifer system.</title>
        <authorList>
            <person name="Anantharaman K."/>
            <person name="Brown C.T."/>
            <person name="Hug L.A."/>
            <person name="Sharon I."/>
            <person name="Castelle C.J."/>
            <person name="Probst A.J."/>
            <person name="Thomas B.C."/>
            <person name="Singh A."/>
            <person name="Wilkins M.J."/>
            <person name="Karaoz U."/>
            <person name="Brodie E.L."/>
            <person name="Williams K.H."/>
            <person name="Hubbard S.S."/>
            <person name="Banfield J.F."/>
        </authorList>
    </citation>
    <scope>NUCLEOTIDE SEQUENCE [LARGE SCALE GENOMIC DNA]</scope>
</reference>
<keyword evidence="1" id="KW-0472">Membrane</keyword>
<evidence type="ECO:0000256" key="1">
    <source>
        <dbReference type="SAM" id="Phobius"/>
    </source>
</evidence>
<evidence type="ECO:0000313" key="3">
    <source>
        <dbReference type="Proteomes" id="UP000177159"/>
    </source>
</evidence>
<sequence>MSQKKLALFILLSLLSIGSGAVFGLLDLFGFIDGRHTLSFSLLLISIFDIYLITITVFLLNFAQQNRVVLFFIIASLLFSTTFFLMNLNILLTITSSIIFFIFLWYAYSTSRNRSQLFISFSPREIFFPVIKTSFLYFMVVLALLAYSQSKVLVSQNSLISPQMIKTISHPIVITLNKQLNAELKAQLGNQVSNKVPVQNQEQVIRLVLQESLESMQENGSQDIYGFKPKEIPIEKTIVYKNGDIDVAPVVDAMLPEIARRLNDRISQYAVFTPLIVAFLVLLILQPFVYPLELIESFITQIIFKIMLKTKFLLLKKEVREIDVLEL</sequence>
<keyword evidence="1" id="KW-0812">Transmembrane</keyword>
<accession>A0A1F7GX70</accession>
<feature type="transmembrane region" description="Helical" evidence="1">
    <location>
        <begin position="40"/>
        <end position="61"/>
    </location>
</feature>
<evidence type="ECO:0000313" key="2">
    <source>
        <dbReference type="EMBL" id="OGK23521.1"/>
    </source>
</evidence>
<protein>
    <submittedName>
        <fullName evidence="2">Uncharacterized protein</fullName>
    </submittedName>
</protein>
<dbReference type="AlphaFoldDB" id="A0A1F7GX70"/>